<protein>
    <recommendedName>
        <fullName evidence="7">BHLH domain-containing protein</fullName>
    </recommendedName>
</protein>
<name>A0A8J5HLI4_ZINOF</name>
<comment type="similarity">
    <text evidence="1">Belongs to the bHLH protein family.</text>
</comment>
<evidence type="ECO:0000256" key="1">
    <source>
        <dbReference type="ARBA" id="ARBA00005510"/>
    </source>
</evidence>
<keyword evidence="3" id="KW-0804">Transcription</keyword>
<dbReference type="Gene3D" id="4.10.280.10">
    <property type="entry name" value="Helix-loop-helix DNA-binding domain"/>
    <property type="match status" value="1"/>
</dbReference>
<evidence type="ECO:0000256" key="2">
    <source>
        <dbReference type="ARBA" id="ARBA00023015"/>
    </source>
</evidence>
<dbReference type="InterPro" id="IPR044818">
    <property type="entry name" value="ILR3-like"/>
</dbReference>
<dbReference type="GO" id="GO:0006879">
    <property type="term" value="P:intracellular iron ion homeostasis"/>
    <property type="evidence" value="ECO:0007669"/>
    <property type="project" value="InterPro"/>
</dbReference>
<evidence type="ECO:0000256" key="3">
    <source>
        <dbReference type="ARBA" id="ARBA00023163"/>
    </source>
</evidence>
<evidence type="ECO:0008006" key="7">
    <source>
        <dbReference type="Google" id="ProtNLM"/>
    </source>
</evidence>
<dbReference type="Proteomes" id="UP000734854">
    <property type="component" value="Unassembled WGS sequence"/>
</dbReference>
<evidence type="ECO:0000256" key="4">
    <source>
        <dbReference type="SAM" id="Coils"/>
    </source>
</evidence>
<dbReference type="PANTHER" id="PTHR46133:SF8">
    <property type="entry name" value="TRANSCRIPTION FACTOR ILR3-LIKE"/>
    <property type="match status" value="1"/>
</dbReference>
<dbReference type="SUPFAM" id="SSF47459">
    <property type="entry name" value="HLH, helix-loop-helix DNA-binding domain"/>
    <property type="match status" value="1"/>
</dbReference>
<dbReference type="EMBL" id="JACMSC010000003">
    <property type="protein sequence ID" value="KAG6530098.1"/>
    <property type="molecule type" value="Genomic_DNA"/>
</dbReference>
<proteinExistence type="inferred from homology"/>
<evidence type="ECO:0000313" key="5">
    <source>
        <dbReference type="EMBL" id="KAG6530098.1"/>
    </source>
</evidence>
<comment type="caution">
    <text evidence="5">The sequence shown here is derived from an EMBL/GenBank/DDBJ whole genome shotgun (WGS) entry which is preliminary data.</text>
</comment>
<dbReference type="InterPro" id="IPR036638">
    <property type="entry name" value="HLH_DNA-bd_sf"/>
</dbReference>
<reference evidence="5 6" key="1">
    <citation type="submission" date="2020-08" db="EMBL/GenBank/DDBJ databases">
        <title>Plant Genome Project.</title>
        <authorList>
            <person name="Zhang R.-G."/>
        </authorList>
    </citation>
    <scope>NUCLEOTIDE SEQUENCE [LARGE SCALE GENOMIC DNA]</scope>
    <source>
        <tissue evidence="5">Rhizome</tissue>
    </source>
</reference>
<keyword evidence="6" id="KW-1185">Reference proteome</keyword>
<dbReference type="GO" id="GO:0046983">
    <property type="term" value="F:protein dimerization activity"/>
    <property type="evidence" value="ECO:0007669"/>
    <property type="project" value="InterPro"/>
</dbReference>
<feature type="coiled-coil region" evidence="4">
    <location>
        <begin position="155"/>
        <end position="210"/>
    </location>
</feature>
<sequence>MVGPKVRSSGGGWLIDYGGIVEDVREPGFLWGARIIDDPSASSLSMLDCAYVCWIVPSTLTHLLPEFTLALPCLLAKIKRKKLRLIVYEVLPYPVDKLGESLQVQLVMFSSMIDFDAMLEEDKSSNIGSLKKRFTELCSIMNPGKPPITDKFVILSDAAHFIKQLRREAKRLKESNEALQNSIKSVKGEKLELRNEKMRLKSEKERIEQMLKGSSTTTQFFTKPAATTLQPASPPALSKTIPYPNHIPTGMWQWIPPAAMDTSLDHVLRPPAA</sequence>
<dbReference type="GO" id="GO:0003700">
    <property type="term" value="F:DNA-binding transcription factor activity"/>
    <property type="evidence" value="ECO:0007669"/>
    <property type="project" value="InterPro"/>
</dbReference>
<evidence type="ECO:0000313" key="6">
    <source>
        <dbReference type="Proteomes" id="UP000734854"/>
    </source>
</evidence>
<accession>A0A8J5HLI4</accession>
<dbReference type="AlphaFoldDB" id="A0A8J5HLI4"/>
<gene>
    <name evidence="5" type="ORF">ZIOFF_012319</name>
</gene>
<dbReference type="PANTHER" id="PTHR46133">
    <property type="entry name" value="BHLH TRANSCRIPTION FACTOR"/>
    <property type="match status" value="1"/>
</dbReference>
<keyword evidence="4" id="KW-0175">Coiled coil</keyword>
<keyword evidence="2" id="KW-0805">Transcription regulation</keyword>
<organism evidence="5 6">
    <name type="scientific">Zingiber officinale</name>
    <name type="common">Ginger</name>
    <name type="synonym">Amomum zingiber</name>
    <dbReference type="NCBI Taxonomy" id="94328"/>
    <lineage>
        <taxon>Eukaryota</taxon>
        <taxon>Viridiplantae</taxon>
        <taxon>Streptophyta</taxon>
        <taxon>Embryophyta</taxon>
        <taxon>Tracheophyta</taxon>
        <taxon>Spermatophyta</taxon>
        <taxon>Magnoliopsida</taxon>
        <taxon>Liliopsida</taxon>
        <taxon>Zingiberales</taxon>
        <taxon>Zingiberaceae</taxon>
        <taxon>Zingiber</taxon>
    </lineage>
</organism>